<name>A0A940PEB3_9ENTE</name>
<dbReference type="FunFam" id="2.30.22.10:FF:000001">
    <property type="entry name" value="Protein GrpE"/>
    <property type="match status" value="1"/>
</dbReference>
<evidence type="ECO:0000256" key="11">
    <source>
        <dbReference type="RuleBase" id="RU000639"/>
    </source>
</evidence>
<dbReference type="Gene3D" id="2.30.22.10">
    <property type="entry name" value="Head domain of nucleotide exchange factor GrpE"/>
    <property type="match status" value="1"/>
</dbReference>
<dbReference type="GO" id="GO:0051087">
    <property type="term" value="F:protein-folding chaperone binding"/>
    <property type="evidence" value="ECO:0007669"/>
    <property type="project" value="InterPro"/>
</dbReference>
<protein>
    <recommendedName>
        <fullName evidence="8 10">Protein GrpE</fullName>
    </recommendedName>
    <alternativeName>
        <fullName evidence="9 10">HSP-70 cofactor</fullName>
    </alternativeName>
</protein>
<dbReference type="NCBIfam" id="NF010759">
    <property type="entry name" value="PRK14162.1"/>
    <property type="match status" value="1"/>
</dbReference>
<keyword evidence="5 10" id="KW-0346">Stress response</keyword>
<dbReference type="SUPFAM" id="SSF58014">
    <property type="entry name" value="Coiled-coil domain of nucleotide exchange factor GrpE"/>
    <property type="match status" value="1"/>
</dbReference>
<evidence type="ECO:0000256" key="13">
    <source>
        <dbReference type="SAM" id="Coils"/>
    </source>
</evidence>
<evidence type="ECO:0000256" key="4">
    <source>
        <dbReference type="ARBA" id="ARBA00022490"/>
    </source>
</evidence>
<proteinExistence type="inferred from homology"/>
<dbReference type="GO" id="GO:0005737">
    <property type="term" value="C:cytoplasm"/>
    <property type="evidence" value="ECO:0007669"/>
    <property type="project" value="UniProtKB-SubCell"/>
</dbReference>
<evidence type="ECO:0000256" key="3">
    <source>
        <dbReference type="ARBA" id="ARBA00011738"/>
    </source>
</evidence>
<comment type="subcellular location">
    <subcellularLocation>
        <location evidence="1 10">Cytoplasm</location>
    </subcellularLocation>
</comment>
<evidence type="ECO:0000256" key="5">
    <source>
        <dbReference type="ARBA" id="ARBA00023016"/>
    </source>
</evidence>
<dbReference type="EMBL" id="JAEEGA010000015">
    <property type="protein sequence ID" value="MBP1043314.1"/>
    <property type="molecule type" value="Genomic_DNA"/>
</dbReference>
<evidence type="ECO:0000313" key="14">
    <source>
        <dbReference type="EMBL" id="MBP1043314.1"/>
    </source>
</evidence>
<accession>A0A940PEB3</accession>
<dbReference type="Gene3D" id="3.90.20.20">
    <property type="match status" value="1"/>
</dbReference>
<dbReference type="PROSITE" id="PS01071">
    <property type="entry name" value="GRPE"/>
    <property type="match status" value="1"/>
</dbReference>
<evidence type="ECO:0000256" key="10">
    <source>
        <dbReference type="HAMAP-Rule" id="MF_01151"/>
    </source>
</evidence>
<dbReference type="NCBIfam" id="NF010738">
    <property type="entry name" value="PRK14140.1"/>
    <property type="match status" value="1"/>
</dbReference>
<dbReference type="InterPro" id="IPR009012">
    <property type="entry name" value="GrpE_head"/>
</dbReference>
<dbReference type="GO" id="GO:0000774">
    <property type="term" value="F:adenyl-nucleotide exchange factor activity"/>
    <property type="evidence" value="ECO:0007669"/>
    <property type="project" value="InterPro"/>
</dbReference>
<dbReference type="InterPro" id="IPR013805">
    <property type="entry name" value="GrpE_CC"/>
</dbReference>
<sequence>MTEKNEELEQDVTEEIEEVDQAKIDEILKGAVESDETDKTQEEILQDQLNEMEDKFLRAQAEIANMRNRFQKEREGSAKYRSQDLGKELLPAIDNLERALAIEVEDEQGKSLKKGIEMVMESVLHAMKSAGIEEIPALGETFDPNLHQAVQTMPVEEGQKVDQIVQVLQKGYILQDRVLRPTMVIVAQ</sequence>
<gene>
    <name evidence="10 14" type="primary">grpE</name>
    <name evidence="14" type="ORF">I6N95_20025</name>
</gene>
<dbReference type="Pfam" id="PF01025">
    <property type="entry name" value="GrpE"/>
    <property type="match status" value="1"/>
</dbReference>
<dbReference type="GO" id="GO:0051082">
    <property type="term" value="F:unfolded protein binding"/>
    <property type="evidence" value="ECO:0007669"/>
    <property type="project" value="TreeGrafter"/>
</dbReference>
<dbReference type="InterPro" id="IPR000740">
    <property type="entry name" value="GrpE"/>
</dbReference>
<comment type="similarity">
    <text evidence="2 10 12">Belongs to the GrpE family.</text>
</comment>
<evidence type="ECO:0000256" key="1">
    <source>
        <dbReference type="ARBA" id="ARBA00004496"/>
    </source>
</evidence>
<reference evidence="14" key="1">
    <citation type="submission" date="2020-12" db="EMBL/GenBank/DDBJ databases">
        <title>Vagococcus allomyrinae sp. nov. and Enterococcus lavae sp. nov., isolated from the larvae of Allomyrina dichotoma.</title>
        <authorList>
            <person name="Lee S.D."/>
        </authorList>
    </citation>
    <scope>NUCLEOTIDE SEQUENCE</scope>
    <source>
        <strain evidence="14">BWB3-3</strain>
    </source>
</reference>
<keyword evidence="6 10" id="KW-0143">Chaperone</keyword>
<dbReference type="AlphaFoldDB" id="A0A940PEB3"/>
<dbReference type="PANTHER" id="PTHR21237">
    <property type="entry name" value="GRPE PROTEIN"/>
    <property type="match status" value="1"/>
</dbReference>
<organism evidence="14 15">
    <name type="scientific">Vagococcus allomyrinae</name>
    <dbReference type="NCBI Taxonomy" id="2794353"/>
    <lineage>
        <taxon>Bacteria</taxon>
        <taxon>Bacillati</taxon>
        <taxon>Bacillota</taxon>
        <taxon>Bacilli</taxon>
        <taxon>Lactobacillales</taxon>
        <taxon>Enterococcaceae</taxon>
        <taxon>Vagococcus</taxon>
    </lineage>
</organism>
<dbReference type="HAMAP" id="MF_01151">
    <property type="entry name" value="GrpE"/>
    <property type="match status" value="1"/>
</dbReference>
<evidence type="ECO:0000256" key="9">
    <source>
        <dbReference type="ARBA" id="ARBA00076414"/>
    </source>
</evidence>
<dbReference type="CDD" id="cd00446">
    <property type="entry name" value="GrpE"/>
    <property type="match status" value="1"/>
</dbReference>
<evidence type="ECO:0000256" key="2">
    <source>
        <dbReference type="ARBA" id="ARBA00009054"/>
    </source>
</evidence>
<comment type="caution">
    <text evidence="14">The sequence shown here is derived from an EMBL/GenBank/DDBJ whole genome shotgun (WGS) entry which is preliminary data.</text>
</comment>
<keyword evidence="15" id="KW-1185">Reference proteome</keyword>
<comment type="function">
    <text evidence="7 10 11">Participates actively in the response to hyperosmotic and heat shock by preventing the aggregation of stress-denatured proteins, in association with DnaK and GrpE. It is the nucleotide exchange factor for DnaK and may function as a thermosensor. Unfolded proteins bind initially to DnaJ; upon interaction with the DnaJ-bound protein, DnaK hydrolyzes its bound ATP, resulting in the formation of a stable complex. GrpE releases ADP from DnaK; ATP binding to DnaK triggers the release of the substrate protein, thus completing the reaction cycle. Several rounds of ATP-dependent interactions between DnaJ, DnaK and GrpE are required for fully efficient folding.</text>
</comment>
<comment type="subunit">
    <text evidence="3 10">Homodimer.</text>
</comment>
<feature type="coiled-coil region" evidence="13">
    <location>
        <begin position="5"/>
        <end position="69"/>
    </location>
</feature>
<dbReference type="GO" id="GO:0042803">
    <property type="term" value="F:protein homodimerization activity"/>
    <property type="evidence" value="ECO:0007669"/>
    <property type="project" value="InterPro"/>
</dbReference>
<evidence type="ECO:0000256" key="12">
    <source>
        <dbReference type="RuleBase" id="RU004478"/>
    </source>
</evidence>
<dbReference type="PANTHER" id="PTHR21237:SF23">
    <property type="entry name" value="GRPE PROTEIN HOMOLOG, MITOCHONDRIAL"/>
    <property type="match status" value="1"/>
</dbReference>
<keyword evidence="4 10" id="KW-0963">Cytoplasm</keyword>
<evidence type="ECO:0000256" key="6">
    <source>
        <dbReference type="ARBA" id="ARBA00023186"/>
    </source>
</evidence>
<evidence type="ECO:0000256" key="7">
    <source>
        <dbReference type="ARBA" id="ARBA00053401"/>
    </source>
</evidence>
<dbReference type="GO" id="GO:0006457">
    <property type="term" value="P:protein folding"/>
    <property type="evidence" value="ECO:0007669"/>
    <property type="project" value="InterPro"/>
</dbReference>
<dbReference type="PRINTS" id="PR00773">
    <property type="entry name" value="GRPEPROTEIN"/>
</dbReference>
<dbReference type="SUPFAM" id="SSF51064">
    <property type="entry name" value="Head domain of nucleotide exchange factor GrpE"/>
    <property type="match status" value="1"/>
</dbReference>
<keyword evidence="13" id="KW-0175">Coiled coil</keyword>
<evidence type="ECO:0000313" key="15">
    <source>
        <dbReference type="Proteomes" id="UP000674938"/>
    </source>
</evidence>
<evidence type="ECO:0000256" key="8">
    <source>
        <dbReference type="ARBA" id="ARBA00072274"/>
    </source>
</evidence>
<dbReference type="Proteomes" id="UP000674938">
    <property type="component" value="Unassembled WGS sequence"/>
</dbReference>